<feature type="non-terminal residue" evidence="2">
    <location>
        <position position="147"/>
    </location>
</feature>
<sequence>PTGPASYTLPRLVGPNTTYTTASPCYSMVGKRQRGSFTEDLAKTPGPAAFPKVELDVYKKRAPTYTMPSKAPMGRDRTVKPGPADYRVGRVRHPHAPSLAPTPPALTPLPLPTGLPAFPGHSPQGRATGQPPAPHPCPQPPRESPRN</sequence>
<gene>
    <name evidence="2" type="primary">Odf3b_1</name>
    <name evidence="2" type="ORF">ROSBEN_R14753</name>
</gene>
<dbReference type="PRINTS" id="PR01217">
    <property type="entry name" value="PRICHEXTENSN"/>
</dbReference>
<reference evidence="2 3" key="1">
    <citation type="submission" date="2019-09" db="EMBL/GenBank/DDBJ databases">
        <title>Bird 10,000 Genomes (B10K) Project - Family phase.</title>
        <authorList>
            <person name="Zhang G."/>
        </authorList>
    </citation>
    <scope>NUCLEOTIDE SEQUENCE [LARGE SCALE GENOMIC DNA]</scope>
    <source>
        <strain evidence="2">B10K-DU-006-20</strain>
        <tissue evidence="2">Mixed tissue sample</tissue>
    </source>
</reference>
<keyword evidence="3" id="KW-1185">Reference proteome</keyword>
<dbReference type="EMBL" id="VXAI01000689">
    <property type="protein sequence ID" value="NXJ71826.1"/>
    <property type="molecule type" value="Genomic_DNA"/>
</dbReference>
<name>A0A7L0DMA3_9CHAR</name>
<feature type="compositionally biased region" description="Pro residues" evidence="1">
    <location>
        <begin position="100"/>
        <end position="113"/>
    </location>
</feature>
<organism evidence="2 3">
    <name type="scientific">Rostratula benghalensis</name>
    <name type="common">greater painted-snipe</name>
    <dbReference type="NCBI Taxonomy" id="118793"/>
    <lineage>
        <taxon>Eukaryota</taxon>
        <taxon>Metazoa</taxon>
        <taxon>Chordata</taxon>
        <taxon>Craniata</taxon>
        <taxon>Vertebrata</taxon>
        <taxon>Euteleostomi</taxon>
        <taxon>Archelosauria</taxon>
        <taxon>Archosauria</taxon>
        <taxon>Dinosauria</taxon>
        <taxon>Saurischia</taxon>
        <taxon>Theropoda</taxon>
        <taxon>Coelurosauria</taxon>
        <taxon>Aves</taxon>
        <taxon>Neognathae</taxon>
        <taxon>Neoaves</taxon>
        <taxon>Charadriiformes</taxon>
        <taxon>Rostratulidae</taxon>
        <taxon>Rostratula</taxon>
    </lineage>
</organism>
<feature type="non-terminal residue" evidence="2">
    <location>
        <position position="1"/>
    </location>
</feature>
<proteinExistence type="predicted"/>
<accession>A0A7L0DMA3</accession>
<comment type="caution">
    <text evidence="2">The sequence shown here is derived from an EMBL/GenBank/DDBJ whole genome shotgun (WGS) entry which is preliminary data.</text>
</comment>
<feature type="compositionally biased region" description="Pro residues" evidence="1">
    <location>
        <begin position="131"/>
        <end position="147"/>
    </location>
</feature>
<dbReference type="Proteomes" id="UP000545435">
    <property type="component" value="Unassembled WGS sequence"/>
</dbReference>
<evidence type="ECO:0000313" key="3">
    <source>
        <dbReference type="Proteomes" id="UP000545435"/>
    </source>
</evidence>
<evidence type="ECO:0000256" key="1">
    <source>
        <dbReference type="SAM" id="MobiDB-lite"/>
    </source>
</evidence>
<protein>
    <submittedName>
        <fullName evidence="2">ODF3B protein</fullName>
    </submittedName>
</protein>
<feature type="region of interest" description="Disordered" evidence="1">
    <location>
        <begin position="65"/>
        <end position="147"/>
    </location>
</feature>
<dbReference type="AlphaFoldDB" id="A0A7L0DMA3"/>
<evidence type="ECO:0000313" key="2">
    <source>
        <dbReference type="EMBL" id="NXJ71826.1"/>
    </source>
</evidence>